<name>A0A4R1GLY8_9GAMM</name>
<dbReference type="EMBL" id="SMFU01000007">
    <property type="protein sequence ID" value="TCK08141.1"/>
    <property type="molecule type" value="Genomic_DNA"/>
</dbReference>
<protein>
    <recommendedName>
        <fullName evidence="3">DUF5610 domain-containing protein</fullName>
    </recommendedName>
</protein>
<evidence type="ECO:0000313" key="4">
    <source>
        <dbReference type="EMBL" id="TCK08141.1"/>
    </source>
</evidence>
<dbReference type="OrthoDB" id="7366224at2"/>
<feature type="compositionally biased region" description="Low complexity" evidence="2">
    <location>
        <begin position="7"/>
        <end position="26"/>
    </location>
</feature>
<feature type="region of interest" description="Disordered" evidence="2">
    <location>
        <begin position="1"/>
        <end position="38"/>
    </location>
</feature>
<sequence length="394" mass="42661">MINIYPSSDSYTSSGLGRSSGTTLTSVNGNTGATANKPTDTLLNKLAENIPGMDADGLRSLKAEDFTPEKVAERISGFVASGLEAARARGVGEERLQSMYEAAVSGVKKGFEDAREILDNLQLLNGELAEQVKQTESLTFEALDALAPGTDEISGGLSTRKSIIERFQNAEDMELNVTTRDGDEVRISFSRNQNYESGYASASDGQGNSASVFSLSRSEYSEYSFSVSGELDNDEIDALQSLIKDVSSLADEFFDGDVQKAFEQSGSLSFDTSELASMSLDMSYTRQYAAVSRYEQVDQLDQAADKPGRRLGHMMKDMAETFGAPSLGFLTSPGQLGRDLFEGLVNQDSRYSDSPQELQDIYDNNLLDLLNAVLPLEEAEVAQNQPQPDASTDS</sequence>
<organism evidence="4 5">
    <name type="scientific">Marinobacterium mangrovicola</name>
    <dbReference type="NCBI Taxonomy" id="1476959"/>
    <lineage>
        <taxon>Bacteria</taxon>
        <taxon>Pseudomonadati</taxon>
        <taxon>Pseudomonadota</taxon>
        <taxon>Gammaproteobacteria</taxon>
        <taxon>Oceanospirillales</taxon>
        <taxon>Oceanospirillaceae</taxon>
        <taxon>Marinobacterium</taxon>
    </lineage>
</organism>
<reference evidence="4 5" key="1">
    <citation type="submission" date="2019-03" db="EMBL/GenBank/DDBJ databases">
        <title>Genomic Encyclopedia of Archaeal and Bacterial Type Strains, Phase II (KMG-II): from individual species to whole genera.</title>
        <authorList>
            <person name="Goeker M."/>
        </authorList>
    </citation>
    <scope>NUCLEOTIDE SEQUENCE [LARGE SCALE GENOMIC DNA]</scope>
    <source>
        <strain evidence="4 5">DSM 27697</strain>
    </source>
</reference>
<dbReference type="AlphaFoldDB" id="A0A4R1GLY8"/>
<evidence type="ECO:0000259" key="3">
    <source>
        <dbReference type="Pfam" id="PF18433"/>
    </source>
</evidence>
<gene>
    <name evidence="4" type="ORF">CLV83_0214</name>
</gene>
<proteinExistence type="predicted"/>
<accession>A0A4R1GLY8</accession>
<dbReference type="RefSeq" id="WP_132286276.1">
    <property type="nucleotide sequence ID" value="NZ_SMFU01000007.1"/>
</dbReference>
<feature type="domain" description="DUF5610" evidence="3">
    <location>
        <begin position="40"/>
        <end position="146"/>
    </location>
</feature>
<keyword evidence="5" id="KW-1185">Reference proteome</keyword>
<comment type="caution">
    <text evidence="4">The sequence shown here is derived from an EMBL/GenBank/DDBJ whole genome shotgun (WGS) entry which is preliminary data.</text>
</comment>
<evidence type="ECO:0000256" key="2">
    <source>
        <dbReference type="SAM" id="MobiDB-lite"/>
    </source>
</evidence>
<feature type="coiled-coil region" evidence="1">
    <location>
        <begin position="111"/>
        <end position="138"/>
    </location>
</feature>
<feature type="compositionally biased region" description="Polar residues" evidence="2">
    <location>
        <begin position="27"/>
        <end position="38"/>
    </location>
</feature>
<dbReference type="Pfam" id="PF18433">
    <property type="entry name" value="DUF5610"/>
    <property type="match status" value="1"/>
</dbReference>
<dbReference type="Proteomes" id="UP000294546">
    <property type="component" value="Unassembled WGS sequence"/>
</dbReference>
<dbReference type="InterPro" id="IPR041651">
    <property type="entry name" value="DUF5610"/>
</dbReference>
<evidence type="ECO:0000256" key="1">
    <source>
        <dbReference type="SAM" id="Coils"/>
    </source>
</evidence>
<dbReference type="Gene3D" id="1.10.132.90">
    <property type="match status" value="1"/>
</dbReference>
<evidence type="ECO:0000313" key="5">
    <source>
        <dbReference type="Proteomes" id="UP000294546"/>
    </source>
</evidence>
<keyword evidence="1" id="KW-0175">Coiled coil</keyword>